<name>A0AA96JRG5_9BACT</name>
<gene>
    <name evidence="2" type="ORF">PP769_12935</name>
</gene>
<evidence type="ECO:0000256" key="1">
    <source>
        <dbReference type="SAM" id="MobiDB-lite"/>
    </source>
</evidence>
<feature type="compositionally biased region" description="Polar residues" evidence="1">
    <location>
        <begin position="61"/>
        <end position="71"/>
    </location>
</feature>
<dbReference type="EMBL" id="CP116967">
    <property type="protein sequence ID" value="WNM56880.1"/>
    <property type="molecule type" value="Genomic_DNA"/>
</dbReference>
<organism evidence="2 3">
    <name type="scientific">Candidatus Nitrospira allomarina</name>
    <dbReference type="NCBI Taxonomy" id="3020900"/>
    <lineage>
        <taxon>Bacteria</taxon>
        <taxon>Pseudomonadati</taxon>
        <taxon>Nitrospirota</taxon>
        <taxon>Nitrospiria</taxon>
        <taxon>Nitrospirales</taxon>
        <taxon>Nitrospiraceae</taxon>
        <taxon>Nitrospira</taxon>
    </lineage>
</organism>
<accession>A0AA96JRG5</accession>
<dbReference type="KEGG" id="nall:PP769_12935"/>
<dbReference type="Proteomes" id="UP001302719">
    <property type="component" value="Chromosome"/>
</dbReference>
<protein>
    <submittedName>
        <fullName evidence="2">Uncharacterized protein</fullName>
    </submittedName>
</protein>
<feature type="region of interest" description="Disordered" evidence="1">
    <location>
        <begin position="52"/>
        <end position="71"/>
    </location>
</feature>
<proteinExistence type="predicted"/>
<evidence type="ECO:0000313" key="2">
    <source>
        <dbReference type="EMBL" id="WNM56880.1"/>
    </source>
</evidence>
<evidence type="ECO:0000313" key="3">
    <source>
        <dbReference type="Proteomes" id="UP001302719"/>
    </source>
</evidence>
<reference evidence="2 3" key="1">
    <citation type="submission" date="2023-01" db="EMBL/GenBank/DDBJ databases">
        <title>Cultivation and genomic characterization of new, ubiquitous marine nitrite-oxidizing bacteria from the Nitrospirales.</title>
        <authorList>
            <person name="Mueller A.J."/>
            <person name="Daebeler A."/>
            <person name="Herbold C.W."/>
            <person name="Kirkegaard R.H."/>
            <person name="Daims H."/>
        </authorList>
    </citation>
    <scope>NUCLEOTIDE SEQUENCE [LARGE SCALE GENOMIC DNA]</scope>
    <source>
        <strain evidence="2 3">VA</strain>
    </source>
</reference>
<sequence>MGRKKSDDELFPEMAAMLEGMQELMCDEDGKPLSPDHPQYQKLTGLMENIATRARKRNEQDPSTSGQHGTA</sequence>
<dbReference type="RefSeq" id="WP_312640747.1">
    <property type="nucleotide sequence ID" value="NZ_CP116967.1"/>
</dbReference>
<keyword evidence="3" id="KW-1185">Reference proteome</keyword>
<dbReference type="AlphaFoldDB" id="A0AA96JRG5"/>